<protein>
    <submittedName>
        <fullName evidence="3">AAA family ATPase</fullName>
    </submittedName>
</protein>
<proteinExistence type="predicted"/>
<feature type="domain" description="Rad50/SbcC-type AAA" evidence="2">
    <location>
        <begin position="5"/>
        <end position="186"/>
    </location>
</feature>
<dbReference type="AlphaFoldDB" id="A0A9D9ID46"/>
<reference evidence="3" key="1">
    <citation type="submission" date="2020-10" db="EMBL/GenBank/DDBJ databases">
        <authorList>
            <person name="Gilroy R."/>
        </authorList>
    </citation>
    <scope>NUCLEOTIDE SEQUENCE</scope>
    <source>
        <strain evidence="3">B2-22910</strain>
    </source>
</reference>
<keyword evidence="1" id="KW-0175">Coiled coil</keyword>
<sequence>MKLRKLTISNIASISEAQIDFTAEPLRSAPVFLICGETGSGKTTILDAICLALYNRTPRLSNAKASDDTKYSDNGQMIDIKKVNQLLKKGEAYGYASLDFEGADGKVYMAEWSCRLRTRARDLDSETWTVTDSTGRQCKATPSRMEEITGMDFDQFCRTSMLAQGEFTRFLKAEAKDKSDILEKITGTGIYAGIGKGIYDRYISAKREYETAETEVRSVSVMPEEEVSRCTGEIREIDKEIEAGYARITLIDSLMAAFDKIAAAGADIRQAEAAREKGKEKFFVLCAGIGYDRAALAGMQEELRAVTRELGAKEQSAPMLRSVQTIAENLRNVTRQEECIASLQTSEKEARAALEAAMKTHADKSAGMESAARELEALQKAVREAEDAKAVMQPEKIEKTRQDIGKWQKAVTGAESVLGGISADRRRIETEKQALKELQSETARDRELLEAAAALAAKAEESFNEADMIYRRHRESTDKFVVELRERLRMTGAEECPVCHSKIHILPSEENDEEMLRQVLETREKKKEALEGARNEVTRLSTQISVKEKEIIRKSADLEKLGNEIVQRSVDFMKRYERLGLDKDEDPEVSVARFKERLEKTREANEKDLAGIRLRDMAIASARRKAEEYARDTYEPLRSGKEALEKEIIRIQGLIDTYAVSIRTAERSRDESLANADRLILYRDWRDRWKADAEAFIKGLENEAEVYESLLRKRESIQEHIQTLSQTVETAESIREGIMKENPDFTAQDTAAAKFQGNAAISWGSLRESVENCNSRIIAGINTISLNRGILDKAFSEDPGLPQKREALAECKASTLALTQERSTAKGKLQSRLEENENSLRLLSGKAAVRDMKKGMFEKWSRLNGLFGGADGASFKKIAQSYIMQDILNHANRYLRRISGRYELTAQPGSLLILVKDNEDNIIRSGNTLSGGESFIVSLALALGLSGMAESSISVDTIFIDEGFGTLSHEWLGSVMNALEKLNTASGKHIGMITHMEELQKKIPVYIEVKKTDATSSRIHIRG</sequence>
<dbReference type="InterPro" id="IPR027417">
    <property type="entry name" value="P-loop_NTPase"/>
</dbReference>
<dbReference type="EMBL" id="JADIMB010000016">
    <property type="protein sequence ID" value="MBO8470408.1"/>
    <property type="molecule type" value="Genomic_DNA"/>
</dbReference>
<dbReference type="Pfam" id="PF13558">
    <property type="entry name" value="SbcC_Walker_B"/>
    <property type="match status" value="1"/>
</dbReference>
<dbReference type="GO" id="GO:0016887">
    <property type="term" value="F:ATP hydrolysis activity"/>
    <property type="evidence" value="ECO:0007669"/>
    <property type="project" value="InterPro"/>
</dbReference>
<comment type="caution">
    <text evidence="3">The sequence shown here is derived from an EMBL/GenBank/DDBJ whole genome shotgun (WGS) entry which is preliminary data.</text>
</comment>
<dbReference type="InterPro" id="IPR038729">
    <property type="entry name" value="Rad50/SbcC_AAA"/>
</dbReference>
<dbReference type="PANTHER" id="PTHR32114:SF2">
    <property type="entry name" value="ABC TRANSPORTER ABCH.3"/>
    <property type="match status" value="1"/>
</dbReference>
<dbReference type="PANTHER" id="PTHR32114">
    <property type="entry name" value="ABC TRANSPORTER ABCH.3"/>
    <property type="match status" value="1"/>
</dbReference>
<name>A0A9D9ID46_9BACT</name>
<gene>
    <name evidence="3" type="ORF">IAB82_01275</name>
</gene>
<dbReference type="InterPro" id="IPR025662">
    <property type="entry name" value="Sigma_54_int_dom_ATP-bd_1"/>
</dbReference>
<evidence type="ECO:0000313" key="4">
    <source>
        <dbReference type="Proteomes" id="UP000823603"/>
    </source>
</evidence>
<dbReference type="Gene3D" id="3.40.50.300">
    <property type="entry name" value="P-loop containing nucleotide triphosphate hydrolases"/>
    <property type="match status" value="2"/>
</dbReference>
<feature type="coiled-coil region" evidence="1">
    <location>
        <begin position="516"/>
        <end position="550"/>
    </location>
</feature>
<evidence type="ECO:0000256" key="1">
    <source>
        <dbReference type="SAM" id="Coils"/>
    </source>
</evidence>
<evidence type="ECO:0000259" key="2">
    <source>
        <dbReference type="Pfam" id="PF13476"/>
    </source>
</evidence>
<dbReference type="Pfam" id="PF13476">
    <property type="entry name" value="AAA_23"/>
    <property type="match status" value="1"/>
</dbReference>
<feature type="coiled-coil region" evidence="1">
    <location>
        <begin position="690"/>
        <end position="727"/>
    </location>
</feature>
<dbReference type="SUPFAM" id="SSF52540">
    <property type="entry name" value="P-loop containing nucleoside triphosphate hydrolases"/>
    <property type="match status" value="1"/>
</dbReference>
<accession>A0A9D9ID46</accession>
<dbReference type="GO" id="GO:0006302">
    <property type="term" value="P:double-strand break repair"/>
    <property type="evidence" value="ECO:0007669"/>
    <property type="project" value="InterPro"/>
</dbReference>
<dbReference type="PROSITE" id="PS00675">
    <property type="entry name" value="SIGMA54_INTERACT_1"/>
    <property type="match status" value="1"/>
</dbReference>
<organism evidence="3 4">
    <name type="scientific">Candidatus Cryptobacteroides faecavium</name>
    <dbReference type="NCBI Taxonomy" id="2840762"/>
    <lineage>
        <taxon>Bacteria</taxon>
        <taxon>Pseudomonadati</taxon>
        <taxon>Bacteroidota</taxon>
        <taxon>Bacteroidia</taxon>
        <taxon>Bacteroidales</taxon>
        <taxon>Candidatus Cryptobacteroides</taxon>
    </lineage>
</organism>
<dbReference type="Proteomes" id="UP000823603">
    <property type="component" value="Unassembled WGS sequence"/>
</dbReference>
<reference evidence="3" key="2">
    <citation type="journal article" date="2021" name="PeerJ">
        <title>Extensive microbial diversity within the chicken gut microbiome revealed by metagenomics and culture.</title>
        <authorList>
            <person name="Gilroy R."/>
            <person name="Ravi A."/>
            <person name="Getino M."/>
            <person name="Pursley I."/>
            <person name="Horton D.L."/>
            <person name="Alikhan N.F."/>
            <person name="Baker D."/>
            <person name="Gharbi K."/>
            <person name="Hall N."/>
            <person name="Watson M."/>
            <person name="Adriaenssens E.M."/>
            <person name="Foster-Nyarko E."/>
            <person name="Jarju S."/>
            <person name="Secka A."/>
            <person name="Antonio M."/>
            <person name="Oren A."/>
            <person name="Chaudhuri R.R."/>
            <person name="La Ragione R."/>
            <person name="Hildebrand F."/>
            <person name="Pallen M.J."/>
        </authorList>
    </citation>
    <scope>NUCLEOTIDE SEQUENCE</scope>
    <source>
        <strain evidence="3">B2-22910</strain>
    </source>
</reference>
<evidence type="ECO:0000313" key="3">
    <source>
        <dbReference type="EMBL" id="MBO8470408.1"/>
    </source>
</evidence>